<evidence type="ECO:0000313" key="1">
    <source>
        <dbReference type="EMBL" id="RUO20168.1"/>
    </source>
</evidence>
<dbReference type="EMBL" id="PIPI01000003">
    <property type="protein sequence ID" value="RUO20168.1"/>
    <property type="molecule type" value="Genomic_DNA"/>
</dbReference>
<accession>A0A432VUW6</accession>
<keyword evidence="2" id="KW-1185">Reference proteome</keyword>
<name>A0A432VUW6_9GAMM</name>
<proteinExistence type="predicted"/>
<comment type="caution">
    <text evidence="1">The sequence shown here is derived from an EMBL/GenBank/DDBJ whole genome shotgun (WGS) entry which is preliminary data.</text>
</comment>
<dbReference type="Proteomes" id="UP000288212">
    <property type="component" value="Unassembled WGS sequence"/>
</dbReference>
<gene>
    <name evidence="1" type="ORF">CWE06_05960</name>
</gene>
<evidence type="ECO:0000313" key="2">
    <source>
        <dbReference type="Proteomes" id="UP000288212"/>
    </source>
</evidence>
<protein>
    <submittedName>
        <fullName evidence="1">Uncharacterized protein</fullName>
    </submittedName>
</protein>
<sequence length="90" mass="10003">MASKKHPVKEIDAAVRFAERCGWRLISAGHSAHCLGRLLCPYGSVNALCRCGDFCMISVWSTPRNGQNHANSLRRAVEKCILMESQNEDV</sequence>
<reference evidence="1 2" key="1">
    <citation type="journal article" date="2011" name="Front. Microbiol.">
        <title>Genomic signatures of strain selection and enhancement in Bacillus atrophaeus var. globigii, a historical biowarfare simulant.</title>
        <authorList>
            <person name="Gibbons H.S."/>
            <person name="Broomall S.M."/>
            <person name="McNew L.A."/>
            <person name="Daligault H."/>
            <person name="Chapman C."/>
            <person name="Bruce D."/>
            <person name="Karavis M."/>
            <person name="Krepps M."/>
            <person name="McGregor P.A."/>
            <person name="Hong C."/>
            <person name="Park K.H."/>
            <person name="Akmal A."/>
            <person name="Feldman A."/>
            <person name="Lin J.S."/>
            <person name="Chang W.E."/>
            <person name="Higgs B.W."/>
            <person name="Demirev P."/>
            <person name="Lindquist J."/>
            <person name="Liem A."/>
            <person name="Fochler E."/>
            <person name="Read T.D."/>
            <person name="Tapia R."/>
            <person name="Johnson S."/>
            <person name="Bishop-Lilly K.A."/>
            <person name="Detter C."/>
            <person name="Han C."/>
            <person name="Sozhamannan S."/>
            <person name="Rosenzweig C.N."/>
            <person name="Skowronski E.W."/>
        </authorList>
    </citation>
    <scope>NUCLEOTIDE SEQUENCE [LARGE SCALE GENOMIC DNA]</scope>
    <source>
        <strain evidence="1 2">AK5</strain>
    </source>
</reference>
<dbReference type="AlphaFoldDB" id="A0A432VUW6"/>
<organism evidence="1 2">
    <name type="scientific">Aliidiomarina haloalkalitolerans</name>
    <dbReference type="NCBI Taxonomy" id="859059"/>
    <lineage>
        <taxon>Bacteria</taxon>
        <taxon>Pseudomonadati</taxon>
        <taxon>Pseudomonadota</taxon>
        <taxon>Gammaproteobacteria</taxon>
        <taxon>Alteromonadales</taxon>
        <taxon>Idiomarinaceae</taxon>
        <taxon>Aliidiomarina</taxon>
    </lineage>
</organism>